<dbReference type="InterPro" id="IPR027417">
    <property type="entry name" value="P-loop_NTPase"/>
</dbReference>
<sequence>MNRYAAAGINGDALKGKRIIVITRDGKASREALEQIAQAAPLGVDITVRRANGAERISYPTTGGEVFIRSYRQGARGVSADILYLDDAVDALVRSTDAWTSLYASVATSQHAEVIRA</sequence>
<dbReference type="RefSeq" id="WP_058623174.1">
    <property type="nucleotide sequence ID" value="NZ_LDRT01000033.1"/>
</dbReference>
<reference evidence="1 2" key="1">
    <citation type="journal article" date="2016" name="Front. Microbiol.">
        <title>Genomic Resource of Rice Seed Associated Bacteria.</title>
        <authorList>
            <person name="Midha S."/>
            <person name="Bansal K."/>
            <person name="Sharma S."/>
            <person name="Kumar N."/>
            <person name="Patil P.P."/>
            <person name="Chaudhry V."/>
            <person name="Patil P.B."/>
        </authorList>
    </citation>
    <scope>NUCLEOTIDE SEQUENCE [LARGE SCALE GENOMIC DNA]</scope>
    <source>
        <strain evidence="1 2">NS220</strain>
    </source>
</reference>
<dbReference type="Proteomes" id="UP000075025">
    <property type="component" value="Unassembled WGS sequence"/>
</dbReference>
<evidence type="ECO:0000313" key="2">
    <source>
        <dbReference type="Proteomes" id="UP000075025"/>
    </source>
</evidence>
<dbReference type="AlphaFoldDB" id="A0A147EYJ4"/>
<comment type="caution">
    <text evidence="1">The sequence shown here is derived from an EMBL/GenBank/DDBJ whole genome shotgun (WGS) entry which is preliminary data.</text>
</comment>
<evidence type="ECO:0000313" key="1">
    <source>
        <dbReference type="EMBL" id="KTR95356.1"/>
    </source>
</evidence>
<organism evidence="1 2">
    <name type="scientific">Microbacterium testaceum</name>
    <name type="common">Aureobacterium testaceum</name>
    <name type="synonym">Brevibacterium testaceum</name>
    <dbReference type="NCBI Taxonomy" id="2033"/>
    <lineage>
        <taxon>Bacteria</taxon>
        <taxon>Bacillati</taxon>
        <taxon>Actinomycetota</taxon>
        <taxon>Actinomycetes</taxon>
        <taxon>Micrococcales</taxon>
        <taxon>Microbacteriaceae</taxon>
        <taxon>Microbacterium</taxon>
    </lineage>
</organism>
<dbReference type="OrthoDB" id="5083977at2"/>
<dbReference type="EMBL" id="LDRT01000033">
    <property type="protein sequence ID" value="KTR95356.1"/>
    <property type="molecule type" value="Genomic_DNA"/>
</dbReference>
<protein>
    <submittedName>
        <fullName evidence="1">Uncharacterized protein</fullName>
    </submittedName>
</protein>
<dbReference type="Gene3D" id="3.40.50.300">
    <property type="entry name" value="P-loop containing nucleotide triphosphate hydrolases"/>
    <property type="match status" value="1"/>
</dbReference>
<name>A0A147EYJ4_MICTE</name>
<proteinExistence type="predicted"/>
<dbReference type="PATRIC" id="fig|2033.6.peg.2173"/>
<accession>A0A147EYJ4</accession>
<gene>
    <name evidence="1" type="ORF">NS220_06000</name>
</gene>